<feature type="chain" id="PRO_5021928856" description="Xylosidase/arabinosidase" evidence="8">
    <location>
        <begin position="35"/>
        <end position="419"/>
    </location>
</feature>
<evidence type="ECO:0000313" key="10">
    <source>
        <dbReference type="Proteomes" id="UP000318626"/>
    </source>
</evidence>
<evidence type="ECO:0000256" key="3">
    <source>
        <dbReference type="ARBA" id="ARBA00022801"/>
    </source>
</evidence>
<evidence type="ECO:0000256" key="1">
    <source>
        <dbReference type="ARBA" id="ARBA00004323"/>
    </source>
</evidence>
<keyword evidence="8" id="KW-0732">Signal</keyword>
<feature type="signal peptide" evidence="8">
    <location>
        <begin position="1"/>
        <end position="34"/>
    </location>
</feature>
<proteinExistence type="predicted"/>
<evidence type="ECO:0008006" key="11">
    <source>
        <dbReference type="Google" id="ProtNLM"/>
    </source>
</evidence>
<dbReference type="AlphaFoldDB" id="A0A518C6R8"/>
<dbReference type="PANTHER" id="PTHR13572">
    <property type="entry name" value="ENDO-ALPHA-1,2-MANNOSIDASE"/>
    <property type="match status" value="1"/>
</dbReference>
<comment type="subcellular location">
    <subcellularLocation>
        <location evidence="1">Golgi apparatus membrane</location>
        <topology evidence="1">Single-pass type II membrane protein</topology>
    </subcellularLocation>
</comment>
<evidence type="ECO:0000256" key="4">
    <source>
        <dbReference type="ARBA" id="ARBA00022968"/>
    </source>
</evidence>
<evidence type="ECO:0000256" key="2">
    <source>
        <dbReference type="ARBA" id="ARBA00022692"/>
    </source>
</evidence>
<keyword evidence="5" id="KW-1133">Transmembrane helix</keyword>
<dbReference type="EMBL" id="CP036289">
    <property type="protein sequence ID" value="QDU74925.1"/>
    <property type="molecule type" value="Genomic_DNA"/>
</dbReference>
<dbReference type="PANTHER" id="PTHR13572:SF4">
    <property type="entry name" value="RE57134P"/>
    <property type="match status" value="1"/>
</dbReference>
<accession>A0A518C6R8</accession>
<organism evidence="9 10">
    <name type="scientific">Bremerella volcania</name>
    <dbReference type="NCBI Taxonomy" id="2527984"/>
    <lineage>
        <taxon>Bacteria</taxon>
        <taxon>Pseudomonadati</taxon>
        <taxon>Planctomycetota</taxon>
        <taxon>Planctomycetia</taxon>
        <taxon>Pirellulales</taxon>
        <taxon>Pirellulaceae</taxon>
        <taxon>Bremerella</taxon>
    </lineage>
</organism>
<keyword evidence="7" id="KW-0472">Membrane</keyword>
<evidence type="ECO:0000313" key="9">
    <source>
        <dbReference type="EMBL" id="QDU74925.1"/>
    </source>
</evidence>
<evidence type="ECO:0000256" key="5">
    <source>
        <dbReference type="ARBA" id="ARBA00022989"/>
    </source>
</evidence>
<keyword evidence="6" id="KW-0333">Golgi apparatus</keyword>
<protein>
    <recommendedName>
        <fullName evidence="11">Xylosidase/arabinosidase</fullName>
    </recommendedName>
</protein>
<dbReference type="RefSeq" id="WP_144971911.1">
    <property type="nucleotide sequence ID" value="NZ_CP036289.1"/>
</dbReference>
<evidence type="ECO:0000256" key="6">
    <source>
        <dbReference type="ARBA" id="ARBA00023034"/>
    </source>
</evidence>
<evidence type="ECO:0000256" key="7">
    <source>
        <dbReference type="ARBA" id="ARBA00023136"/>
    </source>
</evidence>
<sequence length="419" mass="47889" precursor="true">MQNWAPPCLPCLLGKWLILLCLAAISFCASPLSAQQMSPVDATTLDGKVMCGYQAWFRCPDDGTHSAWQHWSRRPTITPQSLTFQMWPDLSEFTPSEKYAVPGMKYPDGTPAYLYSSVHQQTIERHFQWMQQYGIDGVFVQRFLVNLRQPSFDTILEHVRTSAQDTGRTFAVCYDLSGYPADRIVSRLTDDWKQLCDERKVTRDERYLDHNGLPVVFIWGLYPDRFSADVANQLIDFFHEEGPYRATVIGGVPPDWRTENDQRWAAAFRKLDVISPWNVGNVEMRDGKKIAHTRVWQKDFAAAQEAGAKFLPVVYPGFNWTNLKGPRAERDTIPRRDGEFFWEQFVAAKKLGGGMAYVAMFDEVDEATAIFKVTNDPPFEANCATYEGLPSDWYLRLTGEAAKMIRGETPLSERIPIRP</sequence>
<keyword evidence="4" id="KW-0735">Signal-anchor</keyword>
<dbReference type="KEGG" id="bvo:Pan97_19450"/>
<dbReference type="InterPro" id="IPR026071">
    <property type="entry name" value="Glyco_Hydrolase_99"/>
</dbReference>
<dbReference type="Gene3D" id="3.20.20.80">
    <property type="entry name" value="Glycosidases"/>
    <property type="match status" value="1"/>
</dbReference>
<evidence type="ECO:0000256" key="8">
    <source>
        <dbReference type="SAM" id="SignalP"/>
    </source>
</evidence>
<reference evidence="10" key="1">
    <citation type="submission" date="2019-02" db="EMBL/GenBank/DDBJ databases">
        <title>Deep-cultivation of Planctomycetes and their phenomic and genomic characterization uncovers novel biology.</title>
        <authorList>
            <person name="Wiegand S."/>
            <person name="Jogler M."/>
            <person name="Boedeker C."/>
            <person name="Pinto D."/>
            <person name="Vollmers J."/>
            <person name="Rivas-Marin E."/>
            <person name="Kohn T."/>
            <person name="Peeters S.H."/>
            <person name="Heuer A."/>
            <person name="Rast P."/>
            <person name="Oberbeckmann S."/>
            <person name="Bunk B."/>
            <person name="Jeske O."/>
            <person name="Meyerdierks A."/>
            <person name="Storesund J.E."/>
            <person name="Kallscheuer N."/>
            <person name="Luecker S."/>
            <person name="Lage O.M."/>
            <person name="Pohl T."/>
            <person name="Merkel B.J."/>
            <person name="Hornburger P."/>
            <person name="Mueller R.-W."/>
            <person name="Bruemmer F."/>
            <person name="Labrenz M."/>
            <person name="Spormann A.M."/>
            <person name="Op den Camp H."/>
            <person name="Overmann J."/>
            <person name="Amann R."/>
            <person name="Jetten M.S.M."/>
            <person name="Mascher T."/>
            <person name="Medema M.H."/>
            <person name="Devos D.P."/>
            <person name="Kaster A.-K."/>
            <person name="Ovreas L."/>
            <person name="Rohde M."/>
            <person name="Galperin M.Y."/>
            <person name="Jogler C."/>
        </authorList>
    </citation>
    <scope>NUCLEOTIDE SEQUENCE [LARGE SCALE GENOMIC DNA]</scope>
    <source>
        <strain evidence="10">Pan97</strain>
    </source>
</reference>
<dbReference type="Proteomes" id="UP000318626">
    <property type="component" value="Chromosome"/>
</dbReference>
<keyword evidence="3" id="KW-0378">Hydrolase</keyword>
<dbReference type="OrthoDB" id="6387072at2"/>
<dbReference type="GO" id="GO:0004559">
    <property type="term" value="F:alpha-mannosidase activity"/>
    <property type="evidence" value="ECO:0007669"/>
    <property type="project" value="TreeGrafter"/>
</dbReference>
<keyword evidence="10" id="KW-1185">Reference proteome</keyword>
<gene>
    <name evidence="9" type="ORF">Pan97_19450</name>
</gene>
<dbReference type="CDD" id="cd11576">
    <property type="entry name" value="GH99_GH71_like_2"/>
    <property type="match status" value="1"/>
</dbReference>
<keyword evidence="2" id="KW-0812">Transmembrane</keyword>
<name>A0A518C6R8_9BACT</name>